<feature type="transmembrane region" description="Helical" evidence="7">
    <location>
        <begin position="341"/>
        <end position="368"/>
    </location>
</feature>
<name>A0A9W4UAN3_9PLEO</name>
<reference evidence="8" key="1">
    <citation type="submission" date="2023-01" db="EMBL/GenBank/DDBJ databases">
        <authorList>
            <person name="Van Ghelder C."/>
            <person name="Rancurel C."/>
        </authorList>
    </citation>
    <scope>NUCLEOTIDE SEQUENCE</scope>
    <source>
        <strain evidence="8">CNCM I-4278</strain>
    </source>
</reference>
<feature type="transmembrane region" description="Helical" evidence="7">
    <location>
        <begin position="181"/>
        <end position="203"/>
    </location>
</feature>
<dbReference type="Gene3D" id="1.20.1740.10">
    <property type="entry name" value="Amino acid/polyamine transporter I"/>
    <property type="match status" value="1"/>
</dbReference>
<feature type="transmembrane region" description="Helical" evidence="7">
    <location>
        <begin position="146"/>
        <end position="169"/>
    </location>
</feature>
<keyword evidence="2" id="KW-0813">Transport</keyword>
<protein>
    <recommendedName>
        <fullName evidence="10">Amino acid transporter</fullName>
    </recommendedName>
</protein>
<dbReference type="GO" id="GO:0016020">
    <property type="term" value="C:membrane"/>
    <property type="evidence" value="ECO:0007669"/>
    <property type="project" value="UniProtKB-SubCell"/>
</dbReference>
<comment type="caution">
    <text evidence="8">The sequence shown here is derived from an EMBL/GenBank/DDBJ whole genome shotgun (WGS) entry which is preliminary data.</text>
</comment>
<evidence type="ECO:0000256" key="2">
    <source>
        <dbReference type="ARBA" id="ARBA00022448"/>
    </source>
</evidence>
<feature type="transmembrane region" description="Helical" evidence="7">
    <location>
        <begin position="389"/>
        <end position="409"/>
    </location>
</feature>
<evidence type="ECO:0000256" key="5">
    <source>
        <dbReference type="ARBA" id="ARBA00023136"/>
    </source>
</evidence>
<dbReference type="Proteomes" id="UP001152607">
    <property type="component" value="Unassembled WGS sequence"/>
</dbReference>
<keyword evidence="5 7" id="KW-0472">Membrane</keyword>
<evidence type="ECO:0000313" key="8">
    <source>
        <dbReference type="EMBL" id="CAI6331893.1"/>
    </source>
</evidence>
<dbReference type="PANTHER" id="PTHR45649:SF1">
    <property type="entry name" value="TRANSPORTER, PUTATIVE (EUROFUNG)-RELATED"/>
    <property type="match status" value="1"/>
</dbReference>
<evidence type="ECO:0000256" key="1">
    <source>
        <dbReference type="ARBA" id="ARBA00004141"/>
    </source>
</evidence>
<dbReference type="PIRSF" id="PIRSF006060">
    <property type="entry name" value="AA_transporter"/>
    <property type="match status" value="1"/>
</dbReference>
<feature type="transmembrane region" description="Helical" evidence="7">
    <location>
        <begin position="89"/>
        <end position="108"/>
    </location>
</feature>
<evidence type="ECO:0000256" key="7">
    <source>
        <dbReference type="SAM" id="Phobius"/>
    </source>
</evidence>
<feature type="transmembrane region" description="Helical" evidence="7">
    <location>
        <begin position="459"/>
        <end position="483"/>
    </location>
</feature>
<dbReference type="Pfam" id="PF13520">
    <property type="entry name" value="AA_permease_2"/>
    <property type="match status" value="1"/>
</dbReference>
<dbReference type="PANTHER" id="PTHR45649">
    <property type="entry name" value="AMINO-ACID PERMEASE BAT1"/>
    <property type="match status" value="1"/>
</dbReference>
<feature type="transmembrane region" description="Helical" evidence="7">
    <location>
        <begin position="415"/>
        <end position="439"/>
    </location>
</feature>
<dbReference type="AlphaFoldDB" id="A0A9W4UAN3"/>
<keyword evidence="3 7" id="KW-0812">Transmembrane</keyword>
<dbReference type="GO" id="GO:0022857">
    <property type="term" value="F:transmembrane transporter activity"/>
    <property type="evidence" value="ECO:0007669"/>
    <property type="project" value="InterPro"/>
</dbReference>
<keyword evidence="4 7" id="KW-1133">Transmembrane helix</keyword>
<feature type="compositionally biased region" description="Basic and acidic residues" evidence="6">
    <location>
        <begin position="547"/>
        <end position="560"/>
    </location>
</feature>
<comment type="subcellular location">
    <subcellularLocation>
        <location evidence="1">Membrane</location>
        <topology evidence="1">Multi-pass membrane protein</topology>
    </subcellularLocation>
</comment>
<evidence type="ECO:0000256" key="6">
    <source>
        <dbReference type="SAM" id="MobiDB-lite"/>
    </source>
</evidence>
<accession>A0A9W4UAN3</accession>
<feature type="transmembrane region" description="Helical" evidence="7">
    <location>
        <begin position="489"/>
        <end position="509"/>
    </location>
</feature>
<dbReference type="EMBL" id="CAOQHR010000003">
    <property type="protein sequence ID" value="CAI6331893.1"/>
    <property type="molecule type" value="Genomic_DNA"/>
</dbReference>
<feature type="transmembrane region" description="Helical" evidence="7">
    <location>
        <begin position="54"/>
        <end position="77"/>
    </location>
</feature>
<evidence type="ECO:0008006" key="10">
    <source>
        <dbReference type="Google" id="ProtNLM"/>
    </source>
</evidence>
<sequence length="560" mass="61407">MRDVEMHDADLRNQISSLKSIDNIAYSSSKSSSVGSDEQVLARFGKRQQFKRNFNLLTIVALCSTVMNSWAGMLTGLQVTLFNGGPTGFLISFPVVFLGVLMQTLIVAELSSMMPLAGGQYNWVAILSPPRLSNFLSYFTGWIITIAWQAGAAGVAFLTSNLILALANVTHPDYAMQKWHVTLTLFAVIALGVFVCTVLGRILPNIESLAFVIFVMGFFVLLIVLSYLAPKTDSPQVFHNFFNGGEWNNNAEAVFVGAIPIMFGFNGNDAGVHLAEEVKGASRVVPKATIISVVLYFVMGYSMAVLILYCFTLEEVLTSQYSIPVLGIFQKVTQSNGGTAALASLIIVMLIFGTIGAMTTASRMLWAFAREDGVPFSRYISRIERRSGLPLYSIATTAIISMLFALIGLGSDAAFNALTGLTVASFYTGFMGCAILMLYRHFTVSNMPWGPFQLGMWRVPVAILSLVYSITGIIFCFWPPVALVTVETFNWSLVVFVGVVMISIGWWAVSARKTYQGPRMEISSQRWLELFAEPGMCVEQEPSPAKTPERREHSADHLSP</sequence>
<dbReference type="OrthoDB" id="3257095at2759"/>
<proteinExistence type="predicted"/>
<feature type="transmembrane region" description="Helical" evidence="7">
    <location>
        <begin position="209"/>
        <end position="229"/>
    </location>
</feature>
<evidence type="ECO:0000313" key="9">
    <source>
        <dbReference type="Proteomes" id="UP001152607"/>
    </source>
</evidence>
<feature type="region of interest" description="Disordered" evidence="6">
    <location>
        <begin position="539"/>
        <end position="560"/>
    </location>
</feature>
<keyword evidence="9" id="KW-1185">Reference proteome</keyword>
<dbReference type="InterPro" id="IPR002293">
    <property type="entry name" value="AA/rel_permease1"/>
</dbReference>
<gene>
    <name evidence="8" type="ORF">PDIGIT_LOCUS4922</name>
</gene>
<organism evidence="8 9">
    <name type="scientific">Periconia digitata</name>
    <dbReference type="NCBI Taxonomy" id="1303443"/>
    <lineage>
        <taxon>Eukaryota</taxon>
        <taxon>Fungi</taxon>
        <taxon>Dikarya</taxon>
        <taxon>Ascomycota</taxon>
        <taxon>Pezizomycotina</taxon>
        <taxon>Dothideomycetes</taxon>
        <taxon>Pleosporomycetidae</taxon>
        <taxon>Pleosporales</taxon>
        <taxon>Massarineae</taxon>
        <taxon>Periconiaceae</taxon>
        <taxon>Periconia</taxon>
    </lineage>
</organism>
<feature type="transmembrane region" description="Helical" evidence="7">
    <location>
        <begin position="288"/>
        <end position="309"/>
    </location>
</feature>
<evidence type="ECO:0000256" key="3">
    <source>
        <dbReference type="ARBA" id="ARBA00022692"/>
    </source>
</evidence>
<evidence type="ECO:0000256" key="4">
    <source>
        <dbReference type="ARBA" id="ARBA00022989"/>
    </source>
</evidence>